<comment type="caution">
    <text evidence="2">The sequence shown here is derived from an EMBL/GenBank/DDBJ whole genome shotgun (WGS) entry which is preliminary data.</text>
</comment>
<accession>A0A9D9IIU7</accession>
<feature type="non-terminal residue" evidence="2">
    <location>
        <position position="1"/>
    </location>
</feature>
<feature type="active site" description="Proton acceptor" evidence="1">
    <location>
        <position position="280"/>
    </location>
</feature>
<dbReference type="GO" id="GO:0008234">
    <property type="term" value="F:cysteine-type peptidase activity"/>
    <property type="evidence" value="ECO:0007669"/>
    <property type="project" value="InterPro"/>
</dbReference>
<name>A0A9D9IIU7_9BACT</name>
<dbReference type="GO" id="GO:0006508">
    <property type="term" value="P:proteolysis"/>
    <property type="evidence" value="ECO:0007669"/>
    <property type="project" value="InterPro"/>
</dbReference>
<dbReference type="Proteomes" id="UP000823604">
    <property type="component" value="Unassembled WGS sequence"/>
</dbReference>
<evidence type="ECO:0000313" key="2">
    <source>
        <dbReference type="EMBL" id="MBO8473262.1"/>
    </source>
</evidence>
<dbReference type="EMBL" id="JADIMA010000064">
    <property type="protein sequence ID" value="MBO8473262.1"/>
    <property type="molecule type" value="Genomic_DNA"/>
</dbReference>
<reference evidence="2" key="2">
    <citation type="journal article" date="2021" name="PeerJ">
        <title>Extensive microbial diversity within the chicken gut microbiome revealed by metagenomics and culture.</title>
        <authorList>
            <person name="Gilroy R."/>
            <person name="Ravi A."/>
            <person name="Getino M."/>
            <person name="Pursley I."/>
            <person name="Horton D.L."/>
            <person name="Alikhan N.F."/>
            <person name="Baker D."/>
            <person name="Gharbi K."/>
            <person name="Hall N."/>
            <person name="Watson M."/>
            <person name="Adriaenssens E.M."/>
            <person name="Foster-Nyarko E."/>
            <person name="Jarju S."/>
            <person name="Secka A."/>
            <person name="Antonio M."/>
            <person name="Oren A."/>
            <person name="Chaudhuri R.R."/>
            <person name="La Ragione R."/>
            <person name="Hildebrand F."/>
            <person name="Pallen M.J."/>
        </authorList>
    </citation>
    <scope>NUCLEOTIDE SEQUENCE</scope>
    <source>
        <strain evidence="2">B1-8020</strain>
    </source>
</reference>
<dbReference type="SUPFAM" id="SSF54001">
    <property type="entry name" value="Cysteine proteinases"/>
    <property type="match status" value="1"/>
</dbReference>
<gene>
    <name evidence="2" type="ORF">IAB81_06490</name>
</gene>
<evidence type="ECO:0000313" key="3">
    <source>
        <dbReference type="Proteomes" id="UP000823604"/>
    </source>
</evidence>
<dbReference type="InterPro" id="IPR000200">
    <property type="entry name" value="Peptidase_C10"/>
</dbReference>
<organism evidence="2 3">
    <name type="scientific">Candidatus Merdivivens pullicola</name>
    <dbReference type="NCBI Taxonomy" id="2840872"/>
    <lineage>
        <taxon>Bacteria</taxon>
        <taxon>Pseudomonadati</taxon>
        <taxon>Bacteroidota</taxon>
        <taxon>Bacteroidia</taxon>
        <taxon>Bacteroidales</taxon>
        <taxon>Muribaculaceae</taxon>
        <taxon>Muribaculaceae incertae sedis</taxon>
        <taxon>Candidatus Merdivivens</taxon>
    </lineage>
</organism>
<dbReference type="Gene3D" id="3.90.70.50">
    <property type="entry name" value="Peptidase C10, streptopain"/>
    <property type="match status" value="1"/>
</dbReference>
<dbReference type="AlphaFoldDB" id="A0A9D9IIU7"/>
<dbReference type="InterPro" id="IPR038765">
    <property type="entry name" value="Papain-like_cys_pep_sf"/>
</dbReference>
<proteinExistence type="predicted"/>
<dbReference type="InterPro" id="IPR044934">
    <property type="entry name" value="Streptopain_sf"/>
</dbReference>
<sequence length="361" mass="41215">RIDNSDDTLLYIVNFNNNNGYAVLSAMTSAKNPVFCVTESGCITAEDFRMADEYLQSLSSLDEIEYSIGSKDPYINDLGGTFVPAIILSRVYMGDLPINFSDDDEEAGDDNEPARLYDTVVVSKIGPFLETKWTQWWPFNKFLHNADIPAGCVAIATAQILAYNEVAPKDSFNGHPYDWDLMKTVYNYRDIDSAGRHEAQELVSAFAKEVGKQENCRIRYRKNGSYGYADGAKRTFKNYGYKDVKKYINFSKKTKNQVINQIKNGLPVYIDAWDARFNGHAWVIDGLFVRNIYYSSTGKLKEQQNMFHCNWGWKGKSDGYFIQGIFDTSERIAEDENDTAPSDNFQPGNYVWHYRPITYSL</sequence>
<dbReference type="PRINTS" id="PR00797">
    <property type="entry name" value="STREPTOPAIN"/>
</dbReference>
<reference evidence="2" key="1">
    <citation type="submission" date="2020-10" db="EMBL/GenBank/DDBJ databases">
        <authorList>
            <person name="Gilroy R."/>
        </authorList>
    </citation>
    <scope>NUCLEOTIDE SEQUENCE</scope>
    <source>
        <strain evidence="2">B1-8020</strain>
    </source>
</reference>
<dbReference type="Pfam" id="PF01640">
    <property type="entry name" value="Peptidase_C10"/>
    <property type="match status" value="1"/>
</dbReference>
<protein>
    <submittedName>
        <fullName evidence="2">C10 family peptidase</fullName>
    </submittedName>
</protein>
<feature type="active site" description="Nucleophile" evidence="1">
    <location>
        <position position="152"/>
    </location>
</feature>
<evidence type="ECO:0000256" key="1">
    <source>
        <dbReference type="PIRSR" id="PIRSR600200-1"/>
    </source>
</evidence>